<evidence type="ECO:0000256" key="1">
    <source>
        <dbReference type="ARBA" id="ARBA00022679"/>
    </source>
</evidence>
<evidence type="ECO:0000313" key="6">
    <source>
        <dbReference type="Proteomes" id="UP000242664"/>
    </source>
</evidence>
<dbReference type="Gene3D" id="3.90.550.10">
    <property type="entry name" value="Spore Coat Polysaccharide Biosynthesis Protein SpsA, Chain A"/>
    <property type="match status" value="1"/>
</dbReference>
<dbReference type="EC" id="2.7.7.38" evidence="4"/>
<sequence>MSNIHIVIPARFGSSRLPGKLMLDLVGKPVIAHVVERALTLTDSVYVATDNQDIFDVVSQAGATAVMTSEKHNSGTDRLAEAAIKLNFADDDIVVNLQGDEPLMPIALLRQVSALLDAHSNAGIATLMQRIKHVKDFINPNVVKVAQGERCKALYFSRAPIPYSRDEFSTEMAELPQGDYFRHIGLYAYRVKTLKAITQLTEHPLESLEKLEQLRPLAHGVEIVIDEASEEPEHGIDTLEDLERVRHVLLAK</sequence>
<organism evidence="5 6">
    <name type="scientific">Vibrio antiquarius (strain Ex25)</name>
    <dbReference type="NCBI Taxonomy" id="150340"/>
    <lineage>
        <taxon>Bacteria</taxon>
        <taxon>Pseudomonadati</taxon>
        <taxon>Pseudomonadota</taxon>
        <taxon>Gammaproteobacteria</taxon>
        <taxon>Vibrionales</taxon>
        <taxon>Vibrionaceae</taxon>
        <taxon>Vibrio</taxon>
        <taxon>Vibrio diabolicus subgroup</taxon>
    </lineage>
</organism>
<dbReference type="NCBIfam" id="NF009905">
    <property type="entry name" value="PRK13368.1"/>
    <property type="match status" value="1"/>
</dbReference>
<keyword evidence="6" id="KW-1185">Reference proteome</keyword>
<dbReference type="PANTHER" id="PTHR42866:SF2">
    <property type="entry name" value="3-DEOXY-MANNO-OCTULOSONATE CYTIDYLYLTRANSFERASE, MITOCHONDRIAL"/>
    <property type="match status" value="1"/>
</dbReference>
<protein>
    <recommendedName>
        <fullName evidence="4">3-deoxy-manno-octulosonate cytidylyltransferase</fullName>
        <ecNumber evidence="4">2.7.7.38</ecNumber>
    </recommendedName>
    <alternativeName>
        <fullName evidence="4">CMP-2-keto-3-deoxyoctulosonic acid synthase</fullName>
        <shortName evidence="4">CKS</shortName>
        <shortName evidence="4">CMP-KDO synthase</shortName>
    </alternativeName>
</protein>
<evidence type="ECO:0000256" key="2">
    <source>
        <dbReference type="ARBA" id="ARBA00022695"/>
    </source>
</evidence>
<reference evidence="6" key="1">
    <citation type="submission" date="2006-10" db="EMBL/GenBank/DDBJ databases">
        <authorList>
            <person name="Heidelberg J."/>
            <person name="Sebastian Y."/>
        </authorList>
    </citation>
    <scope>NUCLEOTIDE SEQUENCE [LARGE SCALE GENOMIC DNA]</scope>
    <source>
        <strain evidence="6">EX25</strain>
    </source>
</reference>
<dbReference type="CDD" id="cd02517">
    <property type="entry name" value="CMP-KDO-Synthetase"/>
    <property type="match status" value="1"/>
</dbReference>
<comment type="subcellular location">
    <subcellularLocation>
        <location evidence="4">Cytoplasm</location>
    </subcellularLocation>
</comment>
<dbReference type="NCBIfam" id="NF003952">
    <property type="entry name" value="PRK05450.1-5"/>
    <property type="match status" value="1"/>
</dbReference>
<evidence type="ECO:0000313" key="5">
    <source>
        <dbReference type="EMBL" id="EDN56859.1"/>
    </source>
</evidence>
<comment type="pathway">
    <text evidence="4">Bacterial outer membrane biogenesis; lipopolysaccharide biosynthesis.</text>
</comment>
<proteinExistence type="inferred from homology"/>
<comment type="function">
    <text evidence="4">Activates KDO (a required 8-carbon sugar) for incorporation into bacterial lipopolysaccharide in Gram-negative bacteria.</text>
</comment>
<dbReference type="InterPro" id="IPR003329">
    <property type="entry name" value="Cytidylyl_trans"/>
</dbReference>
<name>A0ABM9WTW5_VIBAE</name>
<dbReference type="InterPro" id="IPR004528">
    <property type="entry name" value="KdsB"/>
</dbReference>
<evidence type="ECO:0000256" key="3">
    <source>
        <dbReference type="ARBA" id="ARBA00022985"/>
    </source>
</evidence>
<dbReference type="GO" id="GO:0008690">
    <property type="term" value="F:3-deoxy-manno-octulosonate cytidylyltransferase activity"/>
    <property type="evidence" value="ECO:0007669"/>
    <property type="project" value="UniProtKB-EC"/>
</dbReference>
<keyword evidence="3 4" id="KW-0448">Lipopolysaccharide biosynthesis</keyword>
<dbReference type="SUPFAM" id="SSF53448">
    <property type="entry name" value="Nucleotide-diphospho-sugar transferases"/>
    <property type="match status" value="1"/>
</dbReference>
<dbReference type="NCBIfam" id="TIGR00466">
    <property type="entry name" value="kdsB"/>
    <property type="match status" value="1"/>
</dbReference>
<keyword evidence="1 4" id="KW-0808">Transferase</keyword>
<dbReference type="EMBL" id="DS267825">
    <property type="protein sequence ID" value="EDN56859.1"/>
    <property type="molecule type" value="Genomic_DNA"/>
</dbReference>
<gene>
    <name evidence="4 5" type="primary">kdsB</name>
    <name evidence="5" type="ORF">VEx25_0170</name>
</gene>
<comment type="pathway">
    <text evidence="4">Nucleotide-sugar biosynthesis; CMP-3-deoxy-D-manno-octulosonate biosynthesis; CMP-3-deoxy-D-manno-octulosonate from 3-deoxy-D-manno-octulosonate and CTP: step 1/1.</text>
</comment>
<dbReference type="RefSeq" id="WP_006742493.1">
    <property type="nucleotide sequence ID" value="NC_013456.1"/>
</dbReference>
<dbReference type="Proteomes" id="UP000242664">
    <property type="component" value="Unassembled WGS sequence"/>
</dbReference>
<evidence type="ECO:0000256" key="4">
    <source>
        <dbReference type="HAMAP-Rule" id="MF_00057"/>
    </source>
</evidence>
<keyword evidence="2 4" id="KW-0548">Nucleotidyltransferase</keyword>
<dbReference type="Pfam" id="PF02348">
    <property type="entry name" value="CTP_transf_3"/>
    <property type="match status" value="1"/>
</dbReference>
<dbReference type="InterPro" id="IPR029044">
    <property type="entry name" value="Nucleotide-diphossugar_trans"/>
</dbReference>
<accession>A0ABM9WTW5</accession>
<comment type="catalytic activity">
    <reaction evidence="4">
        <text>3-deoxy-alpha-D-manno-oct-2-ulosonate + CTP = CMP-3-deoxy-beta-D-manno-octulosonate + diphosphate</text>
        <dbReference type="Rhea" id="RHEA:23448"/>
        <dbReference type="ChEBI" id="CHEBI:33019"/>
        <dbReference type="ChEBI" id="CHEBI:37563"/>
        <dbReference type="ChEBI" id="CHEBI:85986"/>
        <dbReference type="ChEBI" id="CHEBI:85987"/>
        <dbReference type="EC" id="2.7.7.38"/>
    </reaction>
</comment>
<dbReference type="PANTHER" id="PTHR42866">
    <property type="entry name" value="3-DEOXY-MANNO-OCTULOSONATE CYTIDYLYLTRANSFERASE"/>
    <property type="match status" value="1"/>
</dbReference>
<dbReference type="GeneID" id="45025948"/>
<comment type="similarity">
    <text evidence="4">Belongs to the KdsB family.</text>
</comment>
<keyword evidence="4" id="KW-0963">Cytoplasm</keyword>
<dbReference type="HAMAP" id="MF_00057">
    <property type="entry name" value="KdsB"/>
    <property type="match status" value="1"/>
</dbReference>